<gene>
    <name evidence="9" type="ORF">NWE54_12755</name>
</gene>
<accession>A0A9E8CNT0</accession>
<evidence type="ECO:0000256" key="6">
    <source>
        <dbReference type="ARBA" id="ARBA00023049"/>
    </source>
</evidence>
<dbReference type="InterPro" id="IPR045090">
    <property type="entry name" value="Pept_M3A_M3B"/>
</dbReference>
<evidence type="ECO:0000313" key="9">
    <source>
        <dbReference type="EMBL" id="UZF89590.1"/>
    </source>
</evidence>
<evidence type="ECO:0000256" key="2">
    <source>
        <dbReference type="ARBA" id="ARBA00022670"/>
    </source>
</evidence>
<dbReference type="GO" id="GO:0004180">
    <property type="term" value="F:carboxypeptidase activity"/>
    <property type="evidence" value="ECO:0007669"/>
    <property type="project" value="TreeGrafter"/>
</dbReference>
<keyword evidence="4 7" id="KW-0378">Hydrolase</keyword>
<evidence type="ECO:0000256" key="5">
    <source>
        <dbReference type="ARBA" id="ARBA00022833"/>
    </source>
</evidence>
<dbReference type="EMBL" id="CP102774">
    <property type="protein sequence ID" value="UZF89590.1"/>
    <property type="molecule type" value="Genomic_DNA"/>
</dbReference>
<dbReference type="GO" id="GO:0006508">
    <property type="term" value="P:proteolysis"/>
    <property type="evidence" value="ECO:0007669"/>
    <property type="project" value="UniProtKB-KW"/>
</dbReference>
<dbReference type="InterPro" id="IPR001567">
    <property type="entry name" value="Pept_M3A_M3B_dom"/>
</dbReference>
<keyword evidence="5 7" id="KW-0862">Zinc</keyword>
<name>A0A9E8CNT0_9HYPH</name>
<proteinExistence type="inferred from homology"/>
<dbReference type="Gene3D" id="1.10.1370.10">
    <property type="entry name" value="Neurolysin, domain 3"/>
    <property type="match status" value="1"/>
</dbReference>
<comment type="cofactor">
    <cofactor evidence="7">
        <name>Zn(2+)</name>
        <dbReference type="ChEBI" id="CHEBI:29105"/>
    </cofactor>
    <text evidence="7">Binds 1 zinc ion.</text>
</comment>
<dbReference type="PANTHER" id="PTHR43660">
    <property type="entry name" value="DIPEPTIDYL CARBOXYPEPTIDASE"/>
    <property type="match status" value="1"/>
</dbReference>
<protein>
    <submittedName>
        <fullName evidence="9">M3 family metallopeptidase</fullName>
    </submittedName>
</protein>
<dbReference type="AlphaFoldDB" id="A0A9E8CNT0"/>
<dbReference type="GO" id="GO:0046872">
    <property type="term" value="F:metal ion binding"/>
    <property type="evidence" value="ECO:0007669"/>
    <property type="project" value="UniProtKB-UniRule"/>
</dbReference>
<dbReference type="InterPro" id="IPR024079">
    <property type="entry name" value="MetalloPept_cat_dom_sf"/>
</dbReference>
<evidence type="ECO:0000256" key="4">
    <source>
        <dbReference type="ARBA" id="ARBA00022801"/>
    </source>
</evidence>
<evidence type="ECO:0000256" key="7">
    <source>
        <dbReference type="RuleBase" id="RU003435"/>
    </source>
</evidence>
<evidence type="ECO:0000256" key="1">
    <source>
        <dbReference type="ARBA" id="ARBA00006040"/>
    </source>
</evidence>
<dbReference type="InterPro" id="IPR034005">
    <property type="entry name" value="M3A_DCP"/>
</dbReference>
<keyword evidence="2 7" id="KW-0645">Protease</keyword>
<evidence type="ECO:0000259" key="8">
    <source>
        <dbReference type="Pfam" id="PF01432"/>
    </source>
</evidence>
<sequence>MSSAETAYPEANYPEALALPAENPFATRWETPFRLPPFAAIKPEHIRPAFEAALAKHKAEIAAIVADKASPDFANTIEALERAGRALSRVGGVFYNLTGADTNEALQAIEREMSPITSRHWSAIMMDEGLFARVDAVNAKRDTLGLSAEQARLLERSYKGFIRSGAKLNAEDKKRLAAINERLAGLGTQFSQNVLKDESSYALFIADEAGLAGLPDFVKAAMARAAADRGKPGQHAVTLSRSIIEPFLTFSTRRDLREEAFIAWSKRGENGGESDNRAIVAEMVKLRAEKAKLLGYPTFAHFKLDDAMAKTPEHVRGLLELVWKPAKARAAREAADLAALAQSEGENGPIRPWDWRHYAEKVRQKTYALDEAVLKQYLQLDRVRQAAFDVAGKLFGLSFAERPELAGYHPDVRIFEVTEIASGRHIGLFVGDYFARASKRSGAWMSAFRGQRKLDGETRPIIVNVCNFAKPAEGKPALLSLDDARTLFHEFGHALHGLLSDVTYGSLAGTSVARDFVELPSQLYEHWFLTREVMRDYCLHAGTGEPIPEALIEKIEKAQTFNQGFATVEYTSSALVDLAFHSLGAPAEVDPLAFEAAELQRLGMPSEITMRHRTPHFTHVFSGDGYSAGYYSYLWSEVMDADAFNAFTETGNVFSPAVAEKLKRYIYSAGDTRDAAEAYTLFRGRLPTPDALLEKRGLAA</sequence>
<dbReference type="PANTHER" id="PTHR43660:SF1">
    <property type="entry name" value="DIPEPTIDYL CARBOXYPEPTIDASE"/>
    <property type="match status" value="1"/>
</dbReference>
<organism evidence="9">
    <name type="scientific">Bosea sp. NBC_00436</name>
    <dbReference type="NCBI Taxonomy" id="2969620"/>
    <lineage>
        <taxon>Bacteria</taxon>
        <taxon>Pseudomonadati</taxon>
        <taxon>Pseudomonadota</taxon>
        <taxon>Alphaproteobacteria</taxon>
        <taxon>Hyphomicrobiales</taxon>
        <taxon>Boseaceae</taxon>
        <taxon>Bosea</taxon>
    </lineage>
</organism>
<dbReference type="Pfam" id="PF01432">
    <property type="entry name" value="Peptidase_M3"/>
    <property type="match status" value="1"/>
</dbReference>
<feature type="domain" description="Peptidase M3A/M3B catalytic" evidence="8">
    <location>
        <begin position="248"/>
        <end position="697"/>
    </location>
</feature>
<dbReference type="CDD" id="cd06456">
    <property type="entry name" value="M3A_DCP"/>
    <property type="match status" value="1"/>
</dbReference>
<dbReference type="Gene3D" id="3.40.390.10">
    <property type="entry name" value="Collagenase (Catalytic Domain)"/>
    <property type="match status" value="1"/>
</dbReference>
<keyword evidence="6 7" id="KW-0482">Metalloprotease</keyword>
<dbReference type="GO" id="GO:0004222">
    <property type="term" value="F:metalloendopeptidase activity"/>
    <property type="evidence" value="ECO:0007669"/>
    <property type="project" value="InterPro"/>
</dbReference>
<dbReference type="FunFam" id="3.40.390.10:FF:000009">
    <property type="entry name" value="Oligopeptidase A"/>
    <property type="match status" value="1"/>
</dbReference>
<dbReference type="GO" id="GO:0005829">
    <property type="term" value="C:cytosol"/>
    <property type="evidence" value="ECO:0007669"/>
    <property type="project" value="UniProtKB-ARBA"/>
</dbReference>
<keyword evidence="3 7" id="KW-0479">Metal-binding</keyword>
<dbReference type="InterPro" id="IPR024077">
    <property type="entry name" value="Neurolysin/TOP_dom2"/>
</dbReference>
<dbReference type="SUPFAM" id="SSF55486">
    <property type="entry name" value="Metalloproteases ('zincins'), catalytic domain"/>
    <property type="match status" value="1"/>
</dbReference>
<evidence type="ECO:0000256" key="3">
    <source>
        <dbReference type="ARBA" id="ARBA00022723"/>
    </source>
</evidence>
<reference evidence="9" key="1">
    <citation type="submission" date="2022-08" db="EMBL/GenBank/DDBJ databases">
        <title>Complete Genome Sequences of 2 Bosea sp. soil isolates.</title>
        <authorList>
            <person name="Alvarez Arevalo M."/>
            <person name="Sterndorff E.B."/>
            <person name="Faurdal D."/>
            <person name="Joergensen T.S."/>
            <person name="Weber T."/>
        </authorList>
    </citation>
    <scope>NUCLEOTIDE SEQUENCE</scope>
    <source>
        <strain evidence="9">NBC_00436</strain>
    </source>
</reference>
<comment type="similarity">
    <text evidence="1 7">Belongs to the peptidase M3 family.</text>
</comment>